<dbReference type="Proteomes" id="UP000217257">
    <property type="component" value="Chromosome"/>
</dbReference>
<evidence type="ECO:0000313" key="3">
    <source>
        <dbReference type="Proteomes" id="UP000217257"/>
    </source>
</evidence>
<dbReference type="RefSeq" id="WP_095987353.1">
    <property type="nucleotide sequence ID" value="NZ_CP022098.1"/>
</dbReference>
<name>A0A250J5U4_9BACT</name>
<evidence type="ECO:0000256" key="1">
    <source>
        <dbReference type="SAM" id="MobiDB-lite"/>
    </source>
</evidence>
<feature type="region of interest" description="Disordered" evidence="1">
    <location>
        <begin position="189"/>
        <end position="235"/>
    </location>
</feature>
<dbReference type="NCBIfam" id="NF041244">
    <property type="entry name" value="IglI_fam"/>
    <property type="match status" value="1"/>
</dbReference>
<evidence type="ECO:0000313" key="2">
    <source>
        <dbReference type="EMBL" id="ATB39304.1"/>
    </source>
</evidence>
<dbReference type="EMBL" id="CP022098">
    <property type="protein sequence ID" value="ATB39304.1"/>
    <property type="molecule type" value="Genomic_DNA"/>
</dbReference>
<proteinExistence type="predicted"/>
<organism evidence="2 3">
    <name type="scientific">Cystobacter fuscus</name>
    <dbReference type="NCBI Taxonomy" id="43"/>
    <lineage>
        <taxon>Bacteria</taxon>
        <taxon>Pseudomonadati</taxon>
        <taxon>Myxococcota</taxon>
        <taxon>Myxococcia</taxon>
        <taxon>Myxococcales</taxon>
        <taxon>Cystobacterineae</taxon>
        <taxon>Archangiaceae</taxon>
        <taxon>Cystobacter</taxon>
    </lineage>
</organism>
<reference evidence="2 3" key="1">
    <citation type="submission" date="2017-06" db="EMBL/GenBank/DDBJ databases">
        <title>Sequencing and comparative analysis of myxobacterial genomes.</title>
        <authorList>
            <person name="Rupp O."/>
            <person name="Goesmann A."/>
            <person name="Sogaard-Andersen L."/>
        </authorList>
    </citation>
    <scope>NUCLEOTIDE SEQUENCE [LARGE SCALE GENOMIC DNA]</scope>
    <source>
        <strain evidence="2 3">DSM 52655</strain>
    </source>
</reference>
<feature type="compositionally biased region" description="Acidic residues" evidence="1">
    <location>
        <begin position="193"/>
        <end position="209"/>
    </location>
</feature>
<accession>A0A250J5U4</accession>
<sequence length="341" mass="38130">MAEPAQQLSPLEPQLLTQSLTAEAPDLESSDERLEKVNDLVSRSAYTEAAHAAQTLLGQGLYDVRLVGPYLLGLFMEGGLEALPTMFHSLSSTLLINWQYFGPRERKDVFADAGLRWLLKVLNKHIEHHERLKNETWQRWSQASNREPLEQALALSEEIFASFNRVLQRNACEAPFRRLTQWMEGHLRSLPEPEPEAESEPEPEPEAEAEVVPARARTGPAESSRAASASTGPTMPVSPALAQLMRKLAAFDTLIERQDFRRATVVAADVLQVVEHFDPRVYLPAMFSRFFAGLSTKADEVEPLLQSTDSLGFRALDQLYRVDLEAFLAQEDGMSTGGDEE</sequence>
<dbReference type="AlphaFoldDB" id="A0A250J5U4"/>
<gene>
    <name evidence="2" type="ORF">CYFUS_004748</name>
</gene>
<evidence type="ECO:0008006" key="4">
    <source>
        <dbReference type="Google" id="ProtNLM"/>
    </source>
</evidence>
<dbReference type="KEGG" id="cfus:CYFUS_004748"/>
<protein>
    <recommendedName>
        <fullName evidence="4">ImpA N-terminal domain-containing protein</fullName>
    </recommendedName>
</protein>